<keyword evidence="2 3" id="KW-0479">Metal-binding</keyword>
<dbReference type="EMBL" id="QWLA01000016">
    <property type="protein sequence ID" value="RIH87768.1"/>
    <property type="molecule type" value="Genomic_DNA"/>
</dbReference>
<name>A0A399EUR1_9DEIN</name>
<feature type="binding site" evidence="3">
    <location>
        <position position="142"/>
    </location>
    <ligand>
        <name>a divalent metal cation</name>
        <dbReference type="ChEBI" id="CHEBI:60240"/>
    </ligand>
</feature>
<protein>
    <submittedName>
        <fullName evidence="4">DinB family protein</fullName>
    </submittedName>
</protein>
<sequence length="175" mass="19994">MVKAPDLGLLEALLDSWDRNNTILLNLLHALPEGGMDARPMEGSPSVAFTFSHLHQTRLFWLSHTAPEFARSLSSLFHEEGAERLPERDPRRIEEALKHSARAVGEAVKDRLHSGQPMKGGHASYDHPLLLLQHMLWHEGYHFGQIKLALKAMGYVMSEEEEEKVVWGVWRQETW</sequence>
<gene>
    <name evidence="4" type="ORF">Mrose_01163</name>
</gene>
<accession>A0A399EUR1</accession>
<dbReference type="InterPro" id="IPR034660">
    <property type="entry name" value="DinB/YfiT-like"/>
</dbReference>
<evidence type="ECO:0000256" key="3">
    <source>
        <dbReference type="PIRSR" id="PIRSR607837-1"/>
    </source>
</evidence>
<evidence type="ECO:0000313" key="4">
    <source>
        <dbReference type="EMBL" id="RIH87768.1"/>
    </source>
</evidence>
<comment type="caution">
    <text evidence="4">The sequence shown here is derived from an EMBL/GenBank/DDBJ whole genome shotgun (WGS) entry which is preliminary data.</text>
</comment>
<dbReference type="OrthoDB" id="27315at2"/>
<evidence type="ECO:0000256" key="1">
    <source>
        <dbReference type="ARBA" id="ARBA00008635"/>
    </source>
</evidence>
<dbReference type="GO" id="GO:0046872">
    <property type="term" value="F:metal ion binding"/>
    <property type="evidence" value="ECO:0007669"/>
    <property type="project" value="UniProtKB-KW"/>
</dbReference>
<dbReference type="Gene3D" id="1.20.120.450">
    <property type="entry name" value="dinb family like domain"/>
    <property type="match status" value="1"/>
</dbReference>
<dbReference type="Pfam" id="PF05163">
    <property type="entry name" value="DinB"/>
    <property type="match status" value="1"/>
</dbReference>
<keyword evidence="5" id="KW-1185">Reference proteome</keyword>
<feature type="binding site" evidence="3">
    <location>
        <position position="53"/>
    </location>
    <ligand>
        <name>a divalent metal cation</name>
        <dbReference type="ChEBI" id="CHEBI:60240"/>
    </ligand>
</feature>
<dbReference type="SUPFAM" id="SSF109854">
    <property type="entry name" value="DinB/YfiT-like putative metalloenzymes"/>
    <property type="match status" value="1"/>
</dbReference>
<reference evidence="4 5" key="1">
    <citation type="submission" date="2018-08" db="EMBL/GenBank/DDBJ databases">
        <title>Meiothermus roseus NBRC 110900 genome sequencing project.</title>
        <authorList>
            <person name="Da Costa M.S."/>
            <person name="Albuquerque L."/>
            <person name="Raposo P."/>
            <person name="Froufe H.J.C."/>
            <person name="Barroso C.S."/>
            <person name="Egas C."/>
        </authorList>
    </citation>
    <scope>NUCLEOTIDE SEQUENCE [LARGE SCALE GENOMIC DNA]</scope>
    <source>
        <strain evidence="4 5">NBRC 110900</strain>
    </source>
</reference>
<dbReference type="AlphaFoldDB" id="A0A399EUR1"/>
<feature type="binding site" evidence="3">
    <location>
        <position position="138"/>
    </location>
    <ligand>
        <name>a divalent metal cation</name>
        <dbReference type="ChEBI" id="CHEBI:60240"/>
    </ligand>
</feature>
<dbReference type="RefSeq" id="WP_119276488.1">
    <property type="nucleotide sequence ID" value="NZ_QWLA01000016.1"/>
</dbReference>
<organism evidence="4 5">
    <name type="scientific">Calidithermus roseus</name>
    <dbReference type="NCBI Taxonomy" id="1644118"/>
    <lineage>
        <taxon>Bacteria</taxon>
        <taxon>Thermotogati</taxon>
        <taxon>Deinococcota</taxon>
        <taxon>Deinococci</taxon>
        <taxon>Thermales</taxon>
        <taxon>Thermaceae</taxon>
        <taxon>Calidithermus</taxon>
    </lineage>
</organism>
<comment type="similarity">
    <text evidence="1">Belongs to the DinB family.</text>
</comment>
<dbReference type="InterPro" id="IPR007837">
    <property type="entry name" value="DinB"/>
</dbReference>
<dbReference type="Proteomes" id="UP000265341">
    <property type="component" value="Unassembled WGS sequence"/>
</dbReference>
<evidence type="ECO:0000313" key="5">
    <source>
        <dbReference type="Proteomes" id="UP000265341"/>
    </source>
</evidence>
<proteinExistence type="inferred from homology"/>
<evidence type="ECO:0000256" key="2">
    <source>
        <dbReference type="ARBA" id="ARBA00022723"/>
    </source>
</evidence>